<sequence>MGLFRGFKAKFTRNSKPKNKSGEVVVPLNFRIKTEFDSPKPPDPVPNLRPALRTTNSRYNRPIPRSQYFEETSRAIQLKLQSTSLTNLPAATAEEKKSNNKKSSIEHEYEEPISPPPVPHSPPPVLNSPPPNANPRINNVNPLANSRINNVKEKRLTPPTEDEYYKSNSMYTPTKSFNIPYADDDYEEVTPTEEPSTLILMTQHSDSSLASYVKTPNTPENYFKNQSKVFDFPSETEEDFKVNVVNHDLSNYLSEDELTQDEEEYQTREESASQYPRASYSSQATNLFFGESEPVIQRPRKLRLRDVTETDEDDC</sequence>
<dbReference type="AlphaFoldDB" id="A0A6P7F8R8"/>
<feature type="compositionally biased region" description="Basic and acidic residues" evidence="1">
    <location>
        <begin position="93"/>
        <end position="107"/>
    </location>
</feature>
<gene>
    <name evidence="2" type="primary">LOC114325901</name>
</gene>
<feature type="region of interest" description="Disordered" evidence="1">
    <location>
        <begin position="83"/>
        <end position="142"/>
    </location>
</feature>
<protein>
    <submittedName>
        <fullName evidence="2">Uncharacterized protein LOC114325901</fullName>
    </submittedName>
</protein>
<proteinExistence type="predicted"/>
<reference evidence="2" key="1">
    <citation type="submission" date="2025-08" db="UniProtKB">
        <authorList>
            <consortium name="RefSeq"/>
        </authorList>
    </citation>
    <scope>IDENTIFICATION</scope>
    <source>
        <tissue evidence="2">Whole insect</tissue>
    </source>
</reference>
<dbReference type="OrthoDB" id="6770873at2759"/>
<feature type="region of interest" description="Disordered" evidence="1">
    <location>
        <begin position="34"/>
        <end position="70"/>
    </location>
</feature>
<feature type="region of interest" description="Disordered" evidence="1">
    <location>
        <begin position="1"/>
        <end position="21"/>
    </location>
</feature>
<feature type="compositionally biased region" description="Pro residues" evidence="1">
    <location>
        <begin position="113"/>
        <end position="133"/>
    </location>
</feature>
<evidence type="ECO:0000313" key="2">
    <source>
        <dbReference type="RefSeq" id="XP_028129850.1"/>
    </source>
</evidence>
<dbReference type="KEGG" id="dvv:114325901"/>
<accession>A0A6P7F8R8</accession>
<feature type="region of interest" description="Disordered" evidence="1">
    <location>
        <begin position="256"/>
        <end position="280"/>
    </location>
</feature>
<dbReference type="RefSeq" id="XP_028129850.1">
    <property type="nucleotide sequence ID" value="XM_028274049.1"/>
</dbReference>
<organism evidence="2">
    <name type="scientific">Diabrotica virgifera virgifera</name>
    <name type="common">western corn rootworm</name>
    <dbReference type="NCBI Taxonomy" id="50390"/>
    <lineage>
        <taxon>Eukaryota</taxon>
        <taxon>Metazoa</taxon>
        <taxon>Ecdysozoa</taxon>
        <taxon>Arthropoda</taxon>
        <taxon>Hexapoda</taxon>
        <taxon>Insecta</taxon>
        <taxon>Pterygota</taxon>
        <taxon>Neoptera</taxon>
        <taxon>Endopterygota</taxon>
        <taxon>Coleoptera</taxon>
        <taxon>Polyphaga</taxon>
        <taxon>Cucujiformia</taxon>
        <taxon>Chrysomeloidea</taxon>
        <taxon>Chrysomelidae</taxon>
        <taxon>Galerucinae</taxon>
        <taxon>Diabroticina</taxon>
        <taxon>Diabroticites</taxon>
        <taxon>Diabrotica</taxon>
    </lineage>
</organism>
<feature type="compositionally biased region" description="Basic residues" evidence="1">
    <location>
        <begin position="7"/>
        <end position="19"/>
    </location>
</feature>
<dbReference type="InParanoid" id="A0A6P7F8R8"/>
<name>A0A6P7F8R8_DIAVI</name>
<evidence type="ECO:0000256" key="1">
    <source>
        <dbReference type="SAM" id="MobiDB-lite"/>
    </source>
</evidence>